<organism evidence="1 2">
    <name type="scientific">Eretmocerus hayati</name>
    <dbReference type="NCBI Taxonomy" id="131215"/>
    <lineage>
        <taxon>Eukaryota</taxon>
        <taxon>Metazoa</taxon>
        <taxon>Ecdysozoa</taxon>
        <taxon>Arthropoda</taxon>
        <taxon>Hexapoda</taxon>
        <taxon>Insecta</taxon>
        <taxon>Pterygota</taxon>
        <taxon>Neoptera</taxon>
        <taxon>Endopterygota</taxon>
        <taxon>Hymenoptera</taxon>
        <taxon>Apocrita</taxon>
        <taxon>Proctotrupomorpha</taxon>
        <taxon>Chalcidoidea</taxon>
        <taxon>Aphelinidae</taxon>
        <taxon>Aphelininae</taxon>
        <taxon>Eretmocerus</taxon>
    </lineage>
</organism>
<gene>
    <name evidence="1" type="ORF">QAD02_014945</name>
</gene>
<dbReference type="EMBL" id="CM056742">
    <property type="protein sequence ID" value="KAJ8679158.1"/>
    <property type="molecule type" value="Genomic_DNA"/>
</dbReference>
<accession>A0ACC2P7T5</accession>
<name>A0ACC2P7T5_9HYME</name>
<protein>
    <submittedName>
        <fullName evidence="1">Uncharacterized protein</fullName>
    </submittedName>
</protein>
<dbReference type="Proteomes" id="UP001239111">
    <property type="component" value="Chromosome 2"/>
</dbReference>
<evidence type="ECO:0000313" key="1">
    <source>
        <dbReference type="EMBL" id="KAJ8679158.1"/>
    </source>
</evidence>
<keyword evidence="2" id="KW-1185">Reference proteome</keyword>
<comment type="caution">
    <text evidence="1">The sequence shown here is derived from an EMBL/GenBank/DDBJ whole genome shotgun (WGS) entry which is preliminary data.</text>
</comment>
<evidence type="ECO:0000313" key="2">
    <source>
        <dbReference type="Proteomes" id="UP001239111"/>
    </source>
</evidence>
<sequence length="518" mass="56866">MSTDSQASNGAAASDSLLTDDKKILDAQNMDGDNVKRNTTRTQWKQWAACISATLSMVAAGTVYGWTTTTKPQFVNKTKSYASFDVSEDEFSWVISITVIGSMVGALYGAYVTTSLGRRTCLLMTSIFYIAGWLLVITAQRVWFLYVSRFILGIGVGMSYTANPTYISEVADVNIRGALSTLTAVNVFAGSLIACSIGPWFSYQVLNFSLLSIPLLFILTFAWFPETPYFLVNKGRDAQAEKAIGFFKGISNQDELQKELDEVRRNIGDDTDSELKFKLQDILLLKKVRNLRALCIVMGLILGQQMSGNFATMQYVEDVFPKDNAVINSHVATIIVIAVGLAAGTLSTLTVEEAGRRRLLLFSSFACAITLAALGIYMTVSSEGADMKSVNLIPLIDLTIFQVVYQIGLGTMPNLLIGELFPTNVKGIAGAIITIFDGLMSFTVTKLFPSVAQGTMFLIFSGSCFILFIFIYGFIPETKCKTFHEIQEILGDLRPFRVSEKQTKCCQANDSNVNRQDA</sequence>
<reference evidence="1" key="1">
    <citation type="submission" date="2023-04" db="EMBL/GenBank/DDBJ databases">
        <title>A chromosome-level genome assembly of the parasitoid wasp Eretmocerus hayati.</title>
        <authorList>
            <person name="Zhong Y."/>
            <person name="Liu S."/>
            <person name="Liu Y."/>
        </authorList>
    </citation>
    <scope>NUCLEOTIDE SEQUENCE</scope>
    <source>
        <strain evidence="1">ZJU_SS_LIU_2023</strain>
    </source>
</reference>
<proteinExistence type="predicted"/>